<dbReference type="EMBL" id="CP007155">
    <property type="protein sequence ID" value="AHH97715.1"/>
    <property type="molecule type" value="Genomic_DNA"/>
</dbReference>
<reference evidence="4 5" key="1">
    <citation type="journal article" date="2014" name="BMC Genomics">
        <title>Complete genome sequence of producer of the glycopeptide antibiotic Aculeximycin Kutzneria albida DSM 43870T, a representative of minor genus of Pseudonocardiaceae.</title>
        <authorList>
            <person name="Rebets Y."/>
            <person name="Tokovenko B."/>
            <person name="Lushchyk I."/>
            <person name="Ruckert C."/>
            <person name="Zaburannyi N."/>
            <person name="Bechthold A."/>
            <person name="Kalinowski J."/>
            <person name="Luzhetskyy A."/>
        </authorList>
    </citation>
    <scope>NUCLEOTIDE SEQUENCE [LARGE SCALE GENOMIC DNA]</scope>
    <source>
        <strain evidence="4">DSM 43870</strain>
    </source>
</reference>
<dbReference type="PROSITE" id="PS51186">
    <property type="entry name" value="GNAT"/>
    <property type="match status" value="1"/>
</dbReference>
<evidence type="ECO:0000256" key="1">
    <source>
        <dbReference type="ARBA" id="ARBA00022679"/>
    </source>
</evidence>
<dbReference type="RefSeq" id="WP_025357777.1">
    <property type="nucleotide sequence ID" value="NZ_CP007155.1"/>
</dbReference>
<dbReference type="AlphaFoldDB" id="W5WAF1"/>
<feature type="domain" description="N-acetyltransferase" evidence="3">
    <location>
        <begin position="5"/>
        <end position="156"/>
    </location>
</feature>
<dbReference type="InterPro" id="IPR000182">
    <property type="entry name" value="GNAT_dom"/>
</dbReference>
<organism evidence="4 5">
    <name type="scientific">Kutzneria albida DSM 43870</name>
    <dbReference type="NCBI Taxonomy" id="1449976"/>
    <lineage>
        <taxon>Bacteria</taxon>
        <taxon>Bacillati</taxon>
        <taxon>Actinomycetota</taxon>
        <taxon>Actinomycetes</taxon>
        <taxon>Pseudonocardiales</taxon>
        <taxon>Pseudonocardiaceae</taxon>
        <taxon>Kutzneria</taxon>
    </lineage>
</organism>
<keyword evidence="5" id="KW-1185">Reference proteome</keyword>
<gene>
    <name evidence="4" type="ORF">KALB_4353</name>
</gene>
<evidence type="ECO:0000313" key="5">
    <source>
        <dbReference type="Proteomes" id="UP000019225"/>
    </source>
</evidence>
<evidence type="ECO:0000313" key="4">
    <source>
        <dbReference type="EMBL" id="AHH97715.1"/>
    </source>
</evidence>
<dbReference type="Pfam" id="PF00583">
    <property type="entry name" value="Acetyltransf_1"/>
    <property type="match status" value="1"/>
</dbReference>
<keyword evidence="1" id="KW-0808">Transferase</keyword>
<name>W5WAF1_9PSEU</name>
<keyword evidence="2" id="KW-0012">Acyltransferase</keyword>
<accession>W5WAF1</accession>
<dbReference type="InterPro" id="IPR050832">
    <property type="entry name" value="Bact_Acetyltransf"/>
</dbReference>
<evidence type="ECO:0000256" key="2">
    <source>
        <dbReference type="ARBA" id="ARBA00023315"/>
    </source>
</evidence>
<dbReference type="Gene3D" id="3.40.630.30">
    <property type="match status" value="1"/>
</dbReference>
<dbReference type="PANTHER" id="PTHR43877">
    <property type="entry name" value="AMINOALKYLPHOSPHONATE N-ACETYLTRANSFERASE-RELATED-RELATED"/>
    <property type="match status" value="1"/>
</dbReference>
<protein>
    <recommendedName>
        <fullName evidence="3">N-acetyltransferase domain-containing protein</fullName>
    </recommendedName>
</protein>
<dbReference type="KEGG" id="kal:KALB_4353"/>
<sequence>MSWSVRVVPVGDPVAAGLLREYFTDIIGRYFGRPATEAEVDHQLAVDPSEGLPVFLVGWFEGRAAGCVGLRPHSPEVAEVTRMFVRPFARGTGGGAALLDEVEAQALRLGVSAVRLDTRKDLVEARALYARQGYVEVEPFASEPYRDHFFVKHLRVGRSECA</sequence>
<dbReference type="CDD" id="cd04301">
    <property type="entry name" value="NAT_SF"/>
    <property type="match status" value="1"/>
</dbReference>
<dbReference type="eggNOG" id="COG0456">
    <property type="taxonomic scope" value="Bacteria"/>
</dbReference>
<dbReference type="OrthoDB" id="273614at2"/>
<dbReference type="SUPFAM" id="SSF55729">
    <property type="entry name" value="Acyl-CoA N-acyltransferases (Nat)"/>
    <property type="match status" value="1"/>
</dbReference>
<dbReference type="PATRIC" id="fig|1449976.3.peg.4381"/>
<dbReference type="PANTHER" id="PTHR43877:SF2">
    <property type="entry name" value="AMINOALKYLPHOSPHONATE N-ACETYLTRANSFERASE-RELATED"/>
    <property type="match status" value="1"/>
</dbReference>
<dbReference type="InterPro" id="IPR016181">
    <property type="entry name" value="Acyl_CoA_acyltransferase"/>
</dbReference>
<evidence type="ECO:0000259" key="3">
    <source>
        <dbReference type="PROSITE" id="PS51186"/>
    </source>
</evidence>
<dbReference type="GO" id="GO:0016747">
    <property type="term" value="F:acyltransferase activity, transferring groups other than amino-acyl groups"/>
    <property type="evidence" value="ECO:0007669"/>
    <property type="project" value="InterPro"/>
</dbReference>
<proteinExistence type="predicted"/>
<dbReference type="Proteomes" id="UP000019225">
    <property type="component" value="Chromosome"/>
</dbReference>
<dbReference type="HOGENOM" id="CLU_013985_11_6_11"/>
<dbReference type="STRING" id="1449976.KALB_4353"/>